<keyword evidence="4" id="KW-1185">Reference proteome</keyword>
<dbReference type="GO" id="GO:0016702">
    <property type="term" value="F:oxidoreductase activity, acting on single donors with incorporation of molecular oxygen, incorporation of two atoms of oxygen"/>
    <property type="evidence" value="ECO:0007669"/>
    <property type="project" value="InterPro"/>
</dbReference>
<name>A0AA89BH93_9ASTE</name>
<dbReference type="InterPro" id="IPR000907">
    <property type="entry name" value="LipOase"/>
</dbReference>
<proteinExistence type="predicted"/>
<accession>A0AA89BH93</accession>
<dbReference type="GO" id="GO:0046872">
    <property type="term" value="F:metal ion binding"/>
    <property type="evidence" value="ECO:0007669"/>
    <property type="project" value="InterPro"/>
</dbReference>
<dbReference type="InterPro" id="IPR001024">
    <property type="entry name" value="PLAT/LH2_dom"/>
</dbReference>
<dbReference type="EMBL" id="JAVXUP010000022">
    <property type="protein sequence ID" value="KAK3042300.1"/>
    <property type="molecule type" value="Genomic_DNA"/>
</dbReference>
<sequence>MPGLKPIALVVAVAAPQQWQQKVVQMARLDSKDDNIRRDWRRKISRGYAERVNQDENEVKYEFDFAVPEEFGEIGAVLVENEHHKEMYFKNITLDGFPNGTINVTCNSWVHPKFDNPGKRVFFTNKVKETLL</sequence>
<dbReference type="SUPFAM" id="SSF49723">
    <property type="entry name" value="Lipase/lipooxygenase domain (PLAT/LH2 domain)"/>
    <property type="match status" value="1"/>
</dbReference>
<protein>
    <recommendedName>
        <fullName evidence="2">PLAT domain-containing protein</fullName>
    </recommendedName>
</protein>
<reference evidence="3" key="1">
    <citation type="submission" date="2022-12" db="EMBL/GenBank/DDBJ databases">
        <title>Draft genome assemblies for two species of Escallonia (Escalloniales).</title>
        <authorList>
            <person name="Chanderbali A."/>
            <person name="Dervinis C."/>
            <person name="Anghel I."/>
            <person name="Soltis D."/>
            <person name="Soltis P."/>
            <person name="Zapata F."/>
        </authorList>
    </citation>
    <scope>NUCLEOTIDE SEQUENCE</scope>
    <source>
        <strain evidence="3">UCBG64.0493</strain>
        <tissue evidence="3">Leaf</tissue>
    </source>
</reference>
<evidence type="ECO:0000313" key="3">
    <source>
        <dbReference type="EMBL" id="KAK3042300.1"/>
    </source>
</evidence>
<gene>
    <name evidence="3" type="ORF">RJ639_001895</name>
</gene>
<dbReference type="InterPro" id="IPR036392">
    <property type="entry name" value="PLAT/LH2_dom_sf"/>
</dbReference>
<evidence type="ECO:0000313" key="4">
    <source>
        <dbReference type="Proteomes" id="UP001188597"/>
    </source>
</evidence>
<feature type="domain" description="PLAT" evidence="2">
    <location>
        <begin position="7"/>
        <end position="124"/>
    </location>
</feature>
<dbReference type="PANTHER" id="PTHR11771">
    <property type="entry name" value="LIPOXYGENASE"/>
    <property type="match status" value="1"/>
</dbReference>
<organism evidence="3 4">
    <name type="scientific">Escallonia herrerae</name>
    <dbReference type="NCBI Taxonomy" id="1293975"/>
    <lineage>
        <taxon>Eukaryota</taxon>
        <taxon>Viridiplantae</taxon>
        <taxon>Streptophyta</taxon>
        <taxon>Embryophyta</taxon>
        <taxon>Tracheophyta</taxon>
        <taxon>Spermatophyta</taxon>
        <taxon>Magnoliopsida</taxon>
        <taxon>eudicotyledons</taxon>
        <taxon>Gunneridae</taxon>
        <taxon>Pentapetalae</taxon>
        <taxon>asterids</taxon>
        <taxon>campanulids</taxon>
        <taxon>Escalloniales</taxon>
        <taxon>Escalloniaceae</taxon>
        <taxon>Escallonia</taxon>
    </lineage>
</organism>
<dbReference type="Pfam" id="PF01477">
    <property type="entry name" value="PLAT"/>
    <property type="match status" value="1"/>
</dbReference>
<dbReference type="PROSITE" id="PS50095">
    <property type="entry name" value="PLAT"/>
    <property type="match status" value="1"/>
</dbReference>
<dbReference type="SMART" id="SM00308">
    <property type="entry name" value="LH2"/>
    <property type="match status" value="1"/>
</dbReference>
<dbReference type="Gene3D" id="2.60.60.20">
    <property type="entry name" value="PLAT/LH2 domain"/>
    <property type="match status" value="1"/>
</dbReference>
<evidence type="ECO:0000259" key="2">
    <source>
        <dbReference type="PROSITE" id="PS50095"/>
    </source>
</evidence>
<comment type="caution">
    <text evidence="3">The sequence shown here is derived from an EMBL/GenBank/DDBJ whole genome shotgun (WGS) entry which is preliminary data.</text>
</comment>
<evidence type="ECO:0000256" key="1">
    <source>
        <dbReference type="PROSITE-ProRule" id="PRU00152"/>
    </source>
</evidence>
<dbReference type="AlphaFoldDB" id="A0AA89BH93"/>
<comment type="caution">
    <text evidence="1">Lacks conserved residue(s) required for the propagation of feature annotation.</text>
</comment>
<dbReference type="GO" id="GO:0034440">
    <property type="term" value="P:lipid oxidation"/>
    <property type="evidence" value="ECO:0007669"/>
    <property type="project" value="InterPro"/>
</dbReference>
<dbReference type="Proteomes" id="UP001188597">
    <property type="component" value="Unassembled WGS sequence"/>
</dbReference>